<gene>
    <name evidence="2" type="ORF">AFUS01_LOCUS19551</name>
</gene>
<keyword evidence="3" id="KW-1185">Reference proteome</keyword>
<dbReference type="GO" id="GO:0016887">
    <property type="term" value="F:ATP hydrolysis activity"/>
    <property type="evidence" value="ECO:0007669"/>
    <property type="project" value="InterPro"/>
</dbReference>
<proteinExistence type="predicted"/>
<dbReference type="PANTHER" id="PTHR43394:SF1">
    <property type="entry name" value="ATP-BINDING CASSETTE SUB-FAMILY B MEMBER 10, MITOCHONDRIAL"/>
    <property type="match status" value="1"/>
</dbReference>
<dbReference type="OrthoDB" id="4139357at2759"/>
<dbReference type="InterPro" id="IPR017871">
    <property type="entry name" value="ABC_transporter-like_CS"/>
</dbReference>
<dbReference type="GO" id="GO:0015421">
    <property type="term" value="F:ABC-type oligopeptide transporter activity"/>
    <property type="evidence" value="ECO:0007669"/>
    <property type="project" value="TreeGrafter"/>
</dbReference>
<feature type="non-terminal residue" evidence="2">
    <location>
        <position position="1"/>
    </location>
</feature>
<protein>
    <recommendedName>
        <fullName evidence="1">ABC transporter domain-containing protein</fullName>
    </recommendedName>
</protein>
<dbReference type="PROSITE" id="PS50893">
    <property type="entry name" value="ABC_TRANSPORTER_2"/>
    <property type="match status" value="1"/>
</dbReference>
<dbReference type="InterPro" id="IPR039421">
    <property type="entry name" value="Type_1_exporter"/>
</dbReference>
<sequence>LLAYFFYSVVLSENIGRLGSVVGIAQQAHVSLKRMGISEHDLNTFEEKGIPCADLNNIESFRIDDPALTEVIHLNKGQAIIIFGEIGSGKSELIYRLMGYTNSAETKLFWNNVELSIAQRRFLTGKSICLVTNEPAAVTCSLLENITFGIDLSLEEVLKLLHIVDLDKDIANFPDGLHTIIGPRTFRLSGGQLQRVALARALARKPDILILDNSLSGLDEKTMKIVWSRLRAEFKGVIIMCANFKSACVPPDYYVDIKTPKQALLN</sequence>
<evidence type="ECO:0000259" key="1">
    <source>
        <dbReference type="PROSITE" id="PS50893"/>
    </source>
</evidence>
<dbReference type="EMBL" id="CAJVCH010203056">
    <property type="protein sequence ID" value="CAG7730938.1"/>
    <property type="molecule type" value="Genomic_DNA"/>
</dbReference>
<comment type="caution">
    <text evidence="2">The sequence shown here is derived from an EMBL/GenBank/DDBJ whole genome shotgun (WGS) entry which is preliminary data.</text>
</comment>
<feature type="domain" description="ABC transporter" evidence="1">
    <location>
        <begin position="50"/>
        <end position="266"/>
    </location>
</feature>
<dbReference type="PROSITE" id="PS00211">
    <property type="entry name" value="ABC_TRANSPORTER_1"/>
    <property type="match status" value="1"/>
</dbReference>
<organism evidence="2 3">
    <name type="scientific">Allacma fusca</name>
    <dbReference type="NCBI Taxonomy" id="39272"/>
    <lineage>
        <taxon>Eukaryota</taxon>
        <taxon>Metazoa</taxon>
        <taxon>Ecdysozoa</taxon>
        <taxon>Arthropoda</taxon>
        <taxon>Hexapoda</taxon>
        <taxon>Collembola</taxon>
        <taxon>Symphypleona</taxon>
        <taxon>Sminthuridae</taxon>
        <taxon>Allacma</taxon>
    </lineage>
</organism>
<reference evidence="2" key="1">
    <citation type="submission" date="2021-06" db="EMBL/GenBank/DDBJ databases">
        <authorList>
            <person name="Hodson N. C."/>
            <person name="Mongue J. A."/>
            <person name="Jaron S. K."/>
        </authorList>
    </citation>
    <scope>NUCLEOTIDE SEQUENCE</scope>
</reference>
<dbReference type="PANTHER" id="PTHR43394">
    <property type="entry name" value="ATP-DEPENDENT PERMEASE MDL1, MITOCHONDRIAL"/>
    <property type="match status" value="1"/>
</dbReference>
<dbReference type="GO" id="GO:0005524">
    <property type="term" value="F:ATP binding"/>
    <property type="evidence" value="ECO:0007669"/>
    <property type="project" value="InterPro"/>
</dbReference>
<dbReference type="Pfam" id="PF00005">
    <property type="entry name" value="ABC_tran"/>
    <property type="match status" value="1"/>
</dbReference>
<accession>A0A8J2NY91</accession>
<dbReference type="Proteomes" id="UP000708208">
    <property type="component" value="Unassembled WGS sequence"/>
</dbReference>
<dbReference type="SMART" id="SM00382">
    <property type="entry name" value="AAA"/>
    <property type="match status" value="1"/>
</dbReference>
<name>A0A8J2NY91_9HEXA</name>
<evidence type="ECO:0000313" key="2">
    <source>
        <dbReference type="EMBL" id="CAG7730938.1"/>
    </source>
</evidence>
<dbReference type="InterPro" id="IPR003593">
    <property type="entry name" value="AAA+_ATPase"/>
</dbReference>
<dbReference type="InterPro" id="IPR003439">
    <property type="entry name" value="ABC_transporter-like_ATP-bd"/>
</dbReference>
<dbReference type="AlphaFoldDB" id="A0A8J2NY91"/>
<evidence type="ECO:0000313" key="3">
    <source>
        <dbReference type="Proteomes" id="UP000708208"/>
    </source>
</evidence>